<keyword evidence="4" id="KW-0347">Helicase</keyword>
<dbReference type="InterPro" id="IPR001650">
    <property type="entry name" value="Helicase_C-like"/>
</dbReference>
<feature type="domain" description="Helicase C-terminal" evidence="3">
    <location>
        <begin position="567"/>
        <end position="714"/>
    </location>
</feature>
<dbReference type="PANTHER" id="PTHR45766">
    <property type="entry name" value="DNA ANNEALING HELICASE AND ENDONUCLEASE ZRANB3 FAMILY MEMBER"/>
    <property type="match status" value="1"/>
</dbReference>
<dbReference type="OrthoDB" id="9814088at2"/>
<dbReference type="SUPFAM" id="SSF52540">
    <property type="entry name" value="P-loop containing nucleoside triphosphate hydrolases"/>
    <property type="match status" value="2"/>
</dbReference>
<dbReference type="InterPro" id="IPR038718">
    <property type="entry name" value="SNF2-like_sf"/>
</dbReference>
<dbReference type="SMART" id="SM00487">
    <property type="entry name" value="DEXDc"/>
    <property type="match status" value="1"/>
</dbReference>
<dbReference type="InterPro" id="IPR000330">
    <property type="entry name" value="SNF2_N"/>
</dbReference>
<dbReference type="eggNOG" id="COG0553">
    <property type="taxonomic scope" value="Bacteria"/>
</dbReference>
<dbReference type="EMBL" id="ACIL03000005">
    <property type="protein sequence ID" value="ESL04230.1"/>
    <property type="molecule type" value="Genomic_DNA"/>
</dbReference>
<dbReference type="AlphaFoldDB" id="V2ZBD9"/>
<keyword evidence="4" id="KW-0547">Nucleotide-binding</keyword>
<evidence type="ECO:0000259" key="2">
    <source>
        <dbReference type="PROSITE" id="PS51192"/>
    </source>
</evidence>
<dbReference type="Proteomes" id="UP000018227">
    <property type="component" value="Unassembled WGS sequence"/>
</dbReference>
<reference evidence="4 5" key="1">
    <citation type="submission" date="2013-06" db="EMBL/GenBank/DDBJ databases">
        <authorList>
            <person name="Weinstock G."/>
            <person name="Sodergren E."/>
            <person name="Clifton S."/>
            <person name="Fulton L."/>
            <person name="Fulton B."/>
            <person name="Courtney L."/>
            <person name="Fronick C."/>
            <person name="Harrison M."/>
            <person name="Strong C."/>
            <person name="Farmer C."/>
            <person name="Delahaunty K."/>
            <person name="Markovic C."/>
            <person name="Hall O."/>
            <person name="Minx P."/>
            <person name="Tomlinson C."/>
            <person name="Mitreva M."/>
            <person name="Nelson J."/>
            <person name="Hou S."/>
            <person name="Wollam A."/>
            <person name="Pepin K.H."/>
            <person name="Johnson M."/>
            <person name="Bhonagiri V."/>
            <person name="Nash W.E."/>
            <person name="Warren W."/>
            <person name="Chinwalla A."/>
            <person name="Mardis E.R."/>
            <person name="Wilson R.K."/>
        </authorList>
    </citation>
    <scope>NUCLEOTIDE SEQUENCE [LARGE SCALE GENOMIC DNA]</scope>
    <source>
        <strain evidence="4 5">ATCC 51271</strain>
    </source>
</reference>
<dbReference type="GO" id="GO:0016787">
    <property type="term" value="F:hydrolase activity"/>
    <property type="evidence" value="ECO:0007669"/>
    <property type="project" value="UniProtKB-KW"/>
</dbReference>
<evidence type="ECO:0000313" key="5">
    <source>
        <dbReference type="Proteomes" id="UP000018227"/>
    </source>
</evidence>
<dbReference type="PROSITE" id="PS51192">
    <property type="entry name" value="HELICASE_ATP_BIND_1"/>
    <property type="match status" value="1"/>
</dbReference>
<sequence length="1112" mass="129143">MDLKTNVYVRCPILDREYIFDPRDFVVGRIVSIDEYAEQLTVRFFDPFGYRAYYDDIPKEHRYAISMVNRCELLKGTKIKHKGQAGKIICVESKDDDEYRYFVQVDDTKDVFVCKESEIEAPFTGGRVSPTVQLSKYEFQNPSWYLGRSVVNRVNKILDNSILGFKELAGCKIYLMPHQLNTIMRCNQEKHCRYMLTDEVGMGKTIEASAVLKLFLLNNSNKKVLIIVPDGLKEQWRVELFLKFDIAQGKDANGNNVSLESFSEFINVNDDKAYDFVVVDEVHRLLSDDYYSKFHTISRKADNILLLSATPLQRRTSDYLNLLRLLDPYKYDDYSDESFEALVELQSKIITQIMGVIDDVDDLQDEINDNEDGDVRQDRKCLDLFDDITDGLENVSDLINDKAYDKLVEDISAEDEGLGINKMYIAISYVCDNYQIERCIIRNRRNILYRDDYASHTRPVRKLYSEITYQSRASEYAVYQLILELMETEENLSVEKLMTVYKPLLSSYFSSASAFRKELELSDITSKDLKDAVYKWYAEEKYNAENILEILDNPEDYEDRMLKVIDYLDQELYKGKIVIFTSFQETFELYRDVLEQIYKEEELSFFNSDMSSDELELNVYRFQNEKTCRILLCDKSGGEGRNFQVADYIIHLDLPWDANEIEQRIGRLDRLERDPQRPEVNSVVVVSEESLEQQLFEFWNKGLNVFEESLSGLEIVLEDINNQMFSAIASDIRYGLFNAVSSILETTTQLKKEIKREQRFDTVGYLYKPINRQIARLLRYYSKNENELFSKTMLNWASLAGFKPSGNEEIIRFSVSEFQLNSARNTLLIPPDWTSYLQSRQMEFATRINELYSKYKAKRLSDGKEIKGTFNRKTAIDNDYLHFFAPGDAIFDCIVDNAIHSTKGQATAFAMQADINWEGFIYTFSVMPNERLLLSNGILPSEIAYFRNFLTSDMAVVPVAFDKYQDVPRDRVIEEYEKLVEVGFKAVHSCLDHLGRRGKGGGGFLHISQQFGVSNLEWFKNRFPADLWKSFVEGSYSAGRKQALKDLSRKSHLSDAKEEIQRLIAARVSADTFYGREGESVEELEAKYNIILESLKKPLISLESACYVWMVK</sequence>
<dbReference type="PANTHER" id="PTHR45766:SF6">
    <property type="entry name" value="SWI_SNF-RELATED MATRIX-ASSOCIATED ACTIN-DEPENDENT REGULATOR OF CHROMATIN SUBFAMILY A-LIKE PROTEIN 1"/>
    <property type="match status" value="1"/>
</dbReference>
<dbReference type="RefSeq" id="WP_023353470.1">
    <property type="nucleotide sequence ID" value="NZ_KI535366.1"/>
</dbReference>
<protein>
    <submittedName>
        <fullName evidence="4">Helicase protein</fullName>
    </submittedName>
</protein>
<feature type="domain" description="Helicase ATP-binding" evidence="2">
    <location>
        <begin position="185"/>
        <end position="329"/>
    </location>
</feature>
<dbReference type="STRING" id="592026.GCWU0000282_000578"/>
<dbReference type="Pfam" id="PF00271">
    <property type="entry name" value="Helicase_C"/>
    <property type="match status" value="1"/>
</dbReference>
<dbReference type="Gene3D" id="3.40.50.10810">
    <property type="entry name" value="Tandem AAA-ATPase domain"/>
    <property type="match status" value="1"/>
</dbReference>
<dbReference type="HOGENOM" id="CLU_281553_0_0_9"/>
<organism evidence="4 5">
    <name type="scientific">Catonella morbi ATCC 51271</name>
    <dbReference type="NCBI Taxonomy" id="592026"/>
    <lineage>
        <taxon>Bacteria</taxon>
        <taxon>Bacillati</taxon>
        <taxon>Bacillota</taxon>
        <taxon>Clostridia</taxon>
        <taxon>Lachnospirales</taxon>
        <taxon>Lachnospiraceae</taxon>
        <taxon>Catonella</taxon>
    </lineage>
</organism>
<evidence type="ECO:0000313" key="4">
    <source>
        <dbReference type="EMBL" id="ESL04230.1"/>
    </source>
</evidence>
<keyword evidence="5" id="KW-1185">Reference proteome</keyword>
<dbReference type="GO" id="GO:0005524">
    <property type="term" value="F:ATP binding"/>
    <property type="evidence" value="ECO:0007669"/>
    <property type="project" value="InterPro"/>
</dbReference>
<dbReference type="InterPro" id="IPR014001">
    <property type="entry name" value="Helicase_ATP-bd"/>
</dbReference>
<name>V2ZBD9_9FIRM</name>
<keyword evidence="1" id="KW-0378">Hydrolase</keyword>
<dbReference type="CDD" id="cd18793">
    <property type="entry name" value="SF2_C_SNF"/>
    <property type="match status" value="1"/>
</dbReference>
<dbReference type="InterPro" id="IPR027417">
    <property type="entry name" value="P-loop_NTPase"/>
</dbReference>
<dbReference type="GO" id="GO:0004386">
    <property type="term" value="F:helicase activity"/>
    <property type="evidence" value="ECO:0007669"/>
    <property type="project" value="UniProtKB-KW"/>
</dbReference>
<dbReference type="Pfam" id="PF00176">
    <property type="entry name" value="SNF2-rel_dom"/>
    <property type="match status" value="1"/>
</dbReference>
<dbReference type="InterPro" id="IPR049730">
    <property type="entry name" value="SNF2/RAD54-like_C"/>
</dbReference>
<accession>V2ZBD9</accession>
<dbReference type="SMART" id="SM00490">
    <property type="entry name" value="HELICc"/>
    <property type="match status" value="1"/>
</dbReference>
<evidence type="ECO:0000259" key="3">
    <source>
        <dbReference type="PROSITE" id="PS51194"/>
    </source>
</evidence>
<evidence type="ECO:0000256" key="1">
    <source>
        <dbReference type="ARBA" id="ARBA00022801"/>
    </source>
</evidence>
<dbReference type="Gene3D" id="3.40.50.300">
    <property type="entry name" value="P-loop containing nucleotide triphosphate hydrolases"/>
    <property type="match status" value="1"/>
</dbReference>
<comment type="caution">
    <text evidence="4">The sequence shown here is derived from an EMBL/GenBank/DDBJ whole genome shotgun (WGS) entry which is preliminary data.</text>
</comment>
<keyword evidence="4" id="KW-0067">ATP-binding</keyword>
<gene>
    <name evidence="4" type="ORF">GCWU0000282_000578</name>
</gene>
<dbReference type="PROSITE" id="PS51194">
    <property type="entry name" value="HELICASE_CTER"/>
    <property type="match status" value="1"/>
</dbReference>
<proteinExistence type="predicted"/>